<keyword evidence="12" id="KW-0408">Iron</keyword>
<dbReference type="PANTHER" id="PTHR10730:SF45">
    <property type="entry name" value="PROCOLLAGEN-LYSINE,2-OXOGLUTARATE 5-DIOXYGENASE"/>
    <property type="match status" value="1"/>
</dbReference>
<feature type="transmembrane region" description="Helical" evidence="16">
    <location>
        <begin position="7"/>
        <end position="25"/>
    </location>
</feature>
<evidence type="ECO:0000256" key="6">
    <source>
        <dbReference type="ARBA" id="ARBA00022723"/>
    </source>
</evidence>
<keyword evidence="16" id="KW-0812">Transmembrane</keyword>
<dbReference type="InterPro" id="IPR050757">
    <property type="entry name" value="Collagen_mod_GT25"/>
</dbReference>
<comment type="subcellular location">
    <subcellularLocation>
        <location evidence="3">Endoplasmic reticulum membrane</location>
        <topology evidence="3">Peripheral membrane protein</topology>
        <orientation evidence="3">Lumenal side</orientation>
    </subcellularLocation>
    <subcellularLocation>
        <location evidence="4">Rough endoplasmic reticulum</location>
    </subcellularLocation>
</comment>
<evidence type="ECO:0000256" key="14">
    <source>
        <dbReference type="ARBA" id="ARBA00023180"/>
    </source>
</evidence>
<keyword evidence="7" id="KW-0732">Signal</keyword>
<keyword evidence="10" id="KW-0223">Dioxygenase</keyword>
<evidence type="ECO:0000256" key="16">
    <source>
        <dbReference type="SAM" id="Phobius"/>
    </source>
</evidence>
<evidence type="ECO:0000259" key="17">
    <source>
        <dbReference type="PROSITE" id="PS51471"/>
    </source>
</evidence>
<keyword evidence="18" id="KW-1185">Reference proteome</keyword>
<dbReference type="InterPro" id="IPR057589">
    <property type="entry name" value="GT_PLOD"/>
</dbReference>
<comment type="cofactor">
    <cofactor evidence="1">
        <name>Fe(2+)</name>
        <dbReference type="ChEBI" id="CHEBI:29033"/>
    </cofactor>
</comment>
<comment type="cofactor">
    <cofactor evidence="2">
        <name>L-ascorbate</name>
        <dbReference type="ChEBI" id="CHEBI:38290"/>
    </cofactor>
</comment>
<comment type="catalytic activity">
    <reaction evidence="15">
        <text>L-lysyl-[collagen] + 2-oxoglutarate + O2 = (5R)-5-hydroxy-L-lysyl-[collagen] + succinate + CO2</text>
        <dbReference type="Rhea" id="RHEA:16569"/>
        <dbReference type="Rhea" id="RHEA-COMP:12751"/>
        <dbReference type="Rhea" id="RHEA-COMP:12752"/>
        <dbReference type="ChEBI" id="CHEBI:15379"/>
        <dbReference type="ChEBI" id="CHEBI:16526"/>
        <dbReference type="ChEBI" id="CHEBI:16810"/>
        <dbReference type="ChEBI" id="CHEBI:29969"/>
        <dbReference type="ChEBI" id="CHEBI:30031"/>
        <dbReference type="ChEBI" id="CHEBI:133442"/>
        <dbReference type="EC" id="1.14.11.4"/>
    </reaction>
</comment>
<name>A0A8B8EVE4_CRAVI</name>
<evidence type="ECO:0000256" key="4">
    <source>
        <dbReference type="ARBA" id="ARBA00004427"/>
    </source>
</evidence>
<dbReference type="Pfam" id="PF25342">
    <property type="entry name" value="GT_PLOD"/>
    <property type="match status" value="1"/>
</dbReference>
<evidence type="ECO:0000256" key="13">
    <source>
        <dbReference type="ARBA" id="ARBA00023136"/>
    </source>
</evidence>
<gene>
    <name evidence="19" type="primary">LOC111137017</name>
</gene>
<dbReference type="Pfam" id="PF25238">
    <property type="entry name" value="OGFOD2-like"/>
    <property type="match status" value="1"/>
</dbReference>
<dbReference type="Pfam" id="PF03171">
    <property type="entry name" value="2OG-FeII_Oxy"/>
    <property type="match status" value="1"/>
</dbReference>
<dbReference type="InterPro" id="IPR029044">
    <property type="entry name" value="Nucleotide-diphossugar_trans"/>
</dbReference>
<dbReference type="OrthoDB" id="69177at2759"/>
<dbReference type="EC" id="1.14.11.4" evidence="5"/>
<dbReference type="KEGG" id="cvn:111137017"/>
<evidence type="ECO:0000256" key="11">
    <source>
        <dbReference type="ARBA" id="ARBA00023002"/>
    </source>
</evidence>
<dbReference type="InterPro" id="IPR001006">
    <property type="entry name" value="Procol_lys_dOase"/>
</dbReference>
<keyword evidence="13 16" id="KW-0472">Membrane</keyword>
<evidence type="ECO:0000313" key="19">
    <source>
        <dbReference type="RefSeq" id="XP_022343946.1"/>
    </source>
</evidence>
<dbReference type="InterPro" id="IPR005123">
    <property type="entry name" value="Oxoglu/Fe-dep_dioxygenase_dom"/>
</dbReference>
<dbReference type="GeneID" id="111137017"/>
<keyword evidence="6" id="KW-0479">Metal-binding</keyword>
<evidence type="ECO:0000256" key="10">
    <source>
        <dbReference type="ARBA" id="ARBA00022964"/>
    </source>
</evidence>
<accession>A0A8B8EVE4</accession>
<evidence type="ECO:0000256" key="8">
    <source>
        <dbReference type="ARBA" id="ARBA00022824"/>
    </source>
</evidence>
<dbReference type="GO" id="GO:0005506">
    <property type="term" value="F:iron ion binding"/>
    <property type="evidence" value="ECO:0007669"/>
    <property type="project" value="InterPro"/>
</dbReference>
<dbReference type="AlphaFoldDB" id="A0A8B8EVE4"/>
<keyword evidence="8" id="KW-0256">Endoplasmic reticulum</keyword>
<evidence type="ECO:0000256" key="12">
    <source>
        <dbReference type="ARBA" id="ARBA00023004"/>
    </source>
</evidence>
<dbReference type="Proteomes" id="UP000694844">
    <property type="component" value="Chromosome 5"/>
</dbReference>
<evidence type="ECO:0000256" key="2">
    <source>
        <dbReference type="ARBA" id="ARBA00001961"/>
    </source>
</evidence>
<dbReference type="PANTHER" id="PTHR10730">
    <property type="entry name" value="PROCOLLAGEN-LYSINE,2-OXOGLUTARATE 5-DIOXYGENASE/GLYCOSYLTRANSFERASE 25 FAMILY MEMBER"/>
    <property type="match status" value="1"/>
</dbReference>
<dbReference type="InterPro" id="IPR044861">
    <property type="entry name" value="IPNS-like_FE2OG_OXY"/>
</dbReference>
<keyword evidence="16" id="KW-1133">Transmembrane helix</keyword>
<dbReference type="InterPro" id="IPR006620">
    <property type="entry name" value="Pro_4_hyd_alph"/>
</dbReference>
<dbReference type="GO" id="GO:0008475">
    <property type="term" value="F:procollagen-lysine 5-dioxygenase activity"/>
    <property type="evidence" value="ECO:0007669"/>
    <property type="project" value="UniProtKB-EC"/>
</dbReference>
<evidence type="ECO:0000313" key="18">
    <source>
        <dbReference type="Proteomes" id="UP000694844"/>
    </source>
</evidence>
<organism evidence="18 19">
    <name type="scientific">Crassostrea virginica</name>
    <name type="common">Eastern oyster</name>
    <dbReference type="NCBI Taxonomy" id="6565"/>
    <lineage>
        <taxon>Eukaryota</taxon>
        <taxon>Metazoa</taxon>
        <taxon>Spiralia</taxon>
        <taxon>Lophotrochozoa</taxon>
        <taxon>Mollusca</taxon>
        <taxon>Bivalvia</taxon>
        <taxon>Autobranchia</taxon>
        <taxon>Pteriomorphia</taxon>
        <taxon>Ostreida</taxon>
        <taxon>Ostreoidea</taxon>
        <taxon>Ostreidae</taxon>
        <taxon>Crassostrea</taxon>
    </lineage>
</organism>
<dbReference type="SMART" id="SM00702">
    <property type="entry name" value="P4Hc"/>
    <property type="match status" value="1"/>
</dbReference>
<sequence>MEILKKPNVFIINILILICGLYSVASIQDNDLKLITIATDVTDGLRRYLRSVNKYGLDAEVFGIGLDWRGGDVANYAGGGHKVNILKKELEKYKDQEDLILMFTDSYDVVLTAGKEEILEKFQKFKARVVFSAEGFCWPDPSLATIYPKVKQNEKRFLNSGGYMGYAKDLYDMISHRAIKDTDDDQLYFTNIYLDEKLRKKWNMKLDVKSEIFQNMNGALDEVTVKFKSEHSFAYNVKTGTTPVVVHGNGPIKPEFNRFANYLADGWTTQNGCQACKEETISIRELKDDEFPTVLVSLFFEQPTPFVEEFLERIANLKYPKSRIDLFVHNNVEFHNKHIAAFLEKYNDMYRSATILMPSDGIGEIGARNWAVEVCKQKNDQYLFSVDAYAQITDPDTLIELIEQNRTVLAPILTRPYKLWSNFWGAVNKDGWYARSEDYIDIVEKKKIGLWNVPYITGAYLLHGSLMEGLRDIFKVENMEPDMAFCGGLRKRGIFMYATNRKTLGHLVDYDNMDTSHLHNDLYQMKQNPYDWQLKYVHENYSKFLEPDSELVQPCPDVFWFPIVTTKFCDNLVEEMEHLNQWSGGRHEDPRLATGYENVPTVDTHMNQIGMEENWLHFLKTYVSPLQERAFEGYHSDPPRAIMNFVVRYRPNEQDRLRPHHDSSTFTINIALNTPHLDFEGGGCRFLRYNCSVTATRKGWMLMHPGRLTHFHEGLVVTKGTRYIMISFVDP</sequence>
<dbReference type="GO" id="GO:0005791">
    <property type="term" value="C:rough endoplasmic reticulum"/>
    <property type="evidence" value="ECO:0007669"/>
    <property type="project" value="UniProtKB-SubCell"/>
</dbReference>
<evidence type="ECO:0000256" key="15">
    <source>
        <dbReference type="ARBA" id="ARBA00047930"/>
    </source>
</evidence>
<dbReference type="PROSITE" id="PS51471">
    <property type="entry name" value="FE2OG_OXY"/>
    <property type="match status" value="1"/>
</dbReference>
<dbReference type="Gene3D" id="2.60.120.620">
    <property type="entry name" value="q2cbj1_9rhob like domain"/>
    <property type="match status" value="1"/>
</dbReference>
<dbReference type="PROSITE" id="PS01325">
    <property type="entry name" value="LYS_HYDROXYLASE"/>
    <property type="match status" value="1"/>
</dbReference>
<feature type="domain" description="Fe2OG dioxygenase" evidence="17">
    <location>
        <begin position="635"/>
        <end position="731"/>
    </location>
</feature>
<proteinExistence type="predicted"/>
<reference evidence="19" key="1">
    <citation type="submission" date="2025-08" db="UniProtKB">
        <authorList>
            <consortium name="RefSeq"/>
        </authorList>
    </citation>
    <scope>IDENTIFICATION</scope>
    <source>
        <tissue evidence="19">Whole sample</tissue>
    </source>
</reference>
<keyword evidence="9" id="KW-0847">Vitamin C</keyword>
<evidence type="ECO:0000256" key="9">
    <source>
        <dbReference type="ARBA" id="ARBA00022896"/>
    </source>
</evidence>
<keyword evidence="11" id="KW-0560">Oxidoreductase</keyword>
<keyword evidence="14" id="KW-0325">Glycoprotein</keyword>
<protein>
    <recommendedName>
        <fullName evidence="5">procollagen-lysine 5-dioxygenase</fullName>
        <ecNumber evidence="5">1.14.11.4</ecNumber>
    </recommendedName>
</protein>
<evidence type="ECO:0000256" key="5">
    <source>
        <dbReference type="ARBA" id="ARBA00012264"/>
    </source>
</evidence>
<dbReference type="GO" id="GO:0031418">
    <property type="term" value="F:L-ascorbic acid binding"/>
    <property type="evidence" value="ECO:0007669"/>
    <property type="project" value="UniProtKB-KW"/>
</dbReference>
<dbReference type="SUPFAM" id="SSF53448">
    <property type="entry name" value="Nucleotide-diphospho-sugar transferases"/>
    <property type="match status" value="1"/>
</dbReference>
<dbReference type="RefSeq" id="XP_022343946.1">
    <property type="nucleotide sequence ID" value="XM_022488238.1"/>
</dbReference>
<evidence type="ECO:0000256" key="1">
    <source>
        <dbReference type="ARBA" id="ARBA00001954"/>
    </source>
</evidence>
<evidence type="ECO:0000256" key="7">
    <source>
        <dbReference type="ARBA" id="ARBA00022729"/>
    </source>
</evidence>
<dbReference type="GO" id="GO:0005789">
    <property type="term" value="C:endoplasmic reticulum membrane"/>
    <property type="evidence" value="ECO:0007669"/>
    <property type="project" value="UniProtKB-SubCell"/>
</dbReference>
<evidence type="ECO:0000256" key="3">
    <source>
        <dbReference type="ARBA" id="ARBA00004367"/>
    </source>
</evidence>